<evidence type="ECO:0000256" key="3">
    <source>
        <dbReference type="SAM" id="MobiDB-lite"/>
    </source>
</evidence>
<dbReference type="SUPFAM" id="SSF51120">
    <property type="entry name" value="beta-Roll"/>
    <property type="match status" value="1"/>
</dbReference>
<name>A0A1M5Y5K5_9RHOB</name>
<evidence type="ECO:0000313" key="5">
    <source>
        <dbReference type="EMBL" id="SHI06763.1"/>
    </source>
</evidence>
<dbReference type="STRING" id="996342.SAMN05443551_0065"/>
<protein>
    <recommendedName>
        <fullName evidence="4">DUF4214 domain-containing protein</fullName>
    </recommendedName>
</protein>
<dbReference type="Pfam" id="PF13946">
    <property type="entry name" value="DUF4214"/>
    <property type="match status" value="1"/>
</dbReference>
<dbReference type="PROSITE" id="PS00330">
    <property type="entry name" value="HEMOLYSIN_CALCIUM"/>
    <property type="match status" value="3"/>
</dbReference>
<dbReference type="Pfam" id="PF00353">
    <property type="entry name" value="HemolysinCabind"/>
    <property type="match status" value="1"/>
</dbReference>
<dbReference type="PRINTS" id="PR00313">
    <property type="entry name" value="CABNDNGRPT"/>
</dbReference>
<accession>A0A1M5Y5K5</accession>
<dbReference type="RefSeq" id="WP_072780161.1">
    <property type="nucleotide sequence ID" value="NZ_FQXC01000011.1"/>
</dbReference>
<proteinExistence type="predicted"/>
<organism evidence="5 6">
    <name type="scientific">Marivita hallyeonensis</name>
    <dbReference type="NCBI Taxonomy" id="996342"/>
    <lineage>
        <taxon>Bacteria</taxon>
        <taxon>Pseudomonadati</taxon>
        <taxon>Pseudomonadota</taxon>
        <taxon>Alphaproteobacteria</taxon>
        <taxon>Rhodobacterales</taxon>
        <taxon>Roseobacteraceae</taxon>
        <taxon>Marivita</taxon>
    </lineage>
</organism>
<dbReference type="InterPro" id="IPR018247">
    <property type="entry name" value="EF_Hand_1_Ca_BS"/>
</dbReference>
<comment type="subcellular location">
    <subcellularLocation>
        <location evidence="1">Secreted</location>
    </subcellularLocation>
</comment>
<feature type="region of interest" description="Disordered" evidence="3">
    <location>
        <begin position="451"/>
        <end position="514"/>
    </location>
</feature>
<dbReference type="GO" id="GO:0005576">
    <property type="term" value="C:extracellular region"/>
    <property type="evidence" value="ECO:0007669"/>
    <property type="project" value="UniProtKB-SubCell"/>
</dbReference>
<dbReference type="InterPro" id="IPR001343">
    <property type="entry name" value="Hemolysn_Ca-bd"/>
</dbReference>
<keyword evidence="2" id="KW-0964">Secreted</keyword>
<dbReference type="InterPro" id="IPR025282">
    <property type="entry name" value="DUF4214"/>
</dbReference>
<evidence type="ECO:0000256" key="1">
    <source>
        <dbReference type="ARBA" id="ARBA00004613"/>
    </source>
</evidence>
<dbReference type="OrthoDB" id="5242130at2"/>
<feature type="compositionally biased region" description="Low complexity" evidence="3">
    <location>
        <begin position="458"/>
        <end position="479"/>
    </location>
</feature>
<dbReference type="PANTHER" id="PTHR38340:SF1">
    <property type="entry name" value="S-LAYER PROTEIN"/>
    <property type="match status" value="1"/>
</dbReference>
<dbReference type="PANTHER" id="PTHR38340">
    <property type="entry name" value="S-LAYER PROTEIN"/>
    <property type="match status" value="1"/>
</dbReference>
<evidence type="ECO:0000313" key="6">
    <source>
        <dbReference type="Proteomes" id="UP000184221"/>
    </source>
</evidence>
<reference evidence="5 6" key="1">
    <citation type="submission" date="2016-11" db="EMBL/GenBank/DDBJ databases">
        <authorList>
            <person name="Jaros S."/>
            <person name="Januszkiewicz K."/>
            <person name="Wedrychowicz H."/>
        </authorList>
    </citation>
    <scope>NUCLEOTIDE SEQUENCE [LARGE SCALE GENOMIC DNA]</scope>
    <source>
        <strain evidence="5 6">DSM 29431</strain>
    </source>
</reference>
<dbReference type="InterPro" id="IPR050557">
    <property type="entry name" value="RTX_toxin/Mannuronan_C5-epim"/>
</dbReference>
<sequence>MSPNSATGTGSEDTETTASAFRALSLSGPYETIVYSVGPSSAPNEVYALRDGPDELLFTTDGHSTTFIEPYRGGFSYIAEGVRYAYDSNGLTNLVDILPDEPEFNTLGSFGFAFEDGFVYALGFDTNSSVFFYENGATTRLTEPTTNVFLNSAFLSDENGAAFPGGFAFGGAAGFQDSPDIFLSDGTPVGTVSFGLSPTNFLSPAKDFVKAGDVVYFIAETFEGSQLYTLDRIEEPTEAVPATALDTVIDIEASDTTVFISGALSQDDPSFSGRTGIYTFSNNVLTEVVDPTLNNMAADAPGARPASLTAFNGGVLFDAQFDSPLGADASLYFTDGTASGTIALASGTDLADVSDIRAGNTVAYISGFTSGFLPTFLVTDGTPEGTRPVLNPEGDPVSTSVASTWTVLGDTAYVIDFSVSPPQLLEVAADGTATVIATGVSAVGLSGLNLNGEGGEGNTPTPTDGPDILDGGTGADTIDGGPGNDTITGGPGNDTLSGGDGTDTAGYSGGQGDYTLQITPDGIILDDRRDDADGTDTLTEFEFLDFAQGSYFDTGDGSLTLFDLEQFADFATLQPDDFRTFVEIYIAYFDRAPDAVGLFFWGTVLAQGARTVEEIADEFFTQPETQATYPDLADNVAFASAVYENVLGRTFDQAGLDFWVDLLDRDIITQGRFILDILEGVDAPPPSGASADFIAQQEADADYLEKKTDLGIYFSVVLGMSDVDDAQDTMALYDGTDPSITAARAAMDEDYTEALDPASGEFLMQLVGVFDQIGTL</sequence>
<keyword evidence="6" id="KW-1185">Reference proteome</keyword>
<dbReference type="InterPro" id="IPR018511">
    <property type="entry name" value="Hemolysin-typ_Ca-bd_CS"/>
</dbReference>
<dbReference type="Gene3D" id="2.150.10.10">
    <property type="entry name" value="Serralysin-like metalloprotease, C-terminal"/>
    <property type="match status" value="1"/>
</dbReference>
<dbReference type="Proteomes" id="UP000184221">
    <property type="component" value="Unassembled WGS sequence"/>
</dbReference>
<dbReference type="AlphaFoldDB" id="A0A1M5Y5K5"/>
<evidence type="ECO:0000256" key="2">
    <source>
        <dbReference type="ARBA" id="ARBA00022525"/>
    </source>
</evidence>
<dbReference type="PROSITE" id="PS00018">
    <property type="entry name" value="EF_HAND_1"/>
    <property type="match status" value="1"/>
</dbReference>
<gene>
    <name evidence="5" type="ORF">SAMN05443551_0065</name>
</gene>
<dbReference type="GO" id="GO:0005509">
    <property type="term" value="F:calcium ion binding"/>
    <property type="evidence" value="ECO:0007669"/>
    <property type="project" value="InterPro"/>
</dbReference>
<dbReference type="EMBL" id="FQXC01000011">
    <property type="protein sequence ID" value="SHI06763.1"/>
    <property type="molecule type" value="Genomic_DNA"/>
</dbReference>
<feature type="domain" description="DUF4214" evidence="4">
    <location>
        <begin position="616"/>
        <end position="678"/>
    </location>
</feature>
<dbReference type="InterPro" id="IPR011049">
    <property type="entry name" value="Serralysin-like_metalloprot_C"/>
</dbReference>
<evidence type="ECO:0000259" key="4">
    <source>
        <dbReference type="Pfam" id="PF13946"/>
    </source>
</evidence>